<protein>
    <submittedName>
        <fullName evidence="1">Uncharacterized protein</fullName>
    </submittedName>
</protein>
<sequence length="10" mass="1079">MFVSAFAGFC</sequence>
<dbReference type="EMBL" id="GBRH01189085">
    <property type="protein sequence ID" value="JAE08811.1"/>
    <property type="molecule type" value="Transcribed_RNA"/>
</dbReference>
<reference evidence="1" key="1">
    <citation type="submission" date="2014-09" db="EMBL/GenBank/DDBJ databases">
        <authorList>
            <person name="Magalhaes I.L.F."/>
            <person name="Oliveira U."/>
            <person name="Santos F.R."/>
            <person name="Vidigal T.H.D.A."/>
            <person name="Brescovit A.D."/>
            <person name="Santos A.J."/>
        </authorList>
    </citation>
    <scope>NUCLEOTIDE SEQUENCE</scope>
    <source>
        <tissue evidence="1">Shoot tissue taken approximately 20 cm above the soil surface</tissue>
    </source>
</reference>
<accession>A0A0A9FFA4</accession>
<reference evidence="1" key="2">
    <citation type="journal article" date="2015" name="Data Brief">
        <title>Shoot transcriptome of the giant reed, Arundo donax.</title>
        <authorList>
            <person name="Barrero R.A."/>
            <person name="Guerrero F.D."/>
            <person name="Moolhuijzen P."/>
            <person name="Goolsby J.A."/>
            <person name="Tidwell J."/>
            <person name="Bellgard S.E."/>
            <person name="Bellgard M.I."/>
        </authorList>
    </citation>
    <scope>NUCLEOTIDE SEQUENCE</scope>
    <source>
        <tissue evidence="1">Shoot tissue taken approximately 20 cm above the soil surface</tissue>
    </source>
</reference>
<proteinExistence type="predicted"/>
<evidence type="ECO:0000313" key="1">
    <source>
        <dbReference type="EMBL" id="JAE08811.1"/>
    </source>
</evidence>
<organism evidence="1">
    <name type="scientific">Arundo donax</name>
    <name type="common">Giant reed</name>
    <name type="synonym">Donax arundinaceus</name>
    <dbReference type="NCBI Taxonomy" id="35708"/>
    <lineage>
        <taxon>Eukaryota</taxon>
        <taxon>Viridiplantae</taxon>
        <taxon>Streptophyta</taxon>
        <taxon>Embryophyta</taxon>
        <taxon>Tracheophyta</taxon>
        <taxon>Spermatophyta</taxon>
        <taxon>Magnoliopsida</taxon>
        <taxon>Liliopsida</taxon>
        <taxon>Poales</taxon>
        <taxon>Poaceae</taxon>
        <taxon>PACMAD clade</taxon>
        <taxon>Arundinoideae</taxon>
        <taxon>Arundineae</taxon>
        <taxon>Arundo</taxon>
    </lineage>
</organism>
<name>A0A0A9FFA4_ARUDO</name>